<accession>A0AAN6X1L6</accession>
<dbReference type="SUPFAM" id="SSF51445">
    <property type="entry name" value="(Trans)glycosidases"/>
    <property type="match status" value="1"/>
</dbReference>
<dbReference type="Pfam" id="PF00933">
    <property type="entry name" value="Glyco_hydro_3"/>
    <property type="match status" value="1"/>
</dbReference>
<keyword evidence="9 10" id="KW-0624">Polysaccharide degradation</keyword>
<evidence type="ECO:0000256" key="6">
    <source>
        <dbReference type="ARBA" id="ARBA00023180"/>
    </source>
</evidence>
<dbReference type="SUPFAM" id="SSF52279">
    <property type="entry name" value="Beta-D-glucan exohydrolase, C-terminal domain"/>
    <property type="match status" value="1"/>
</dbReference>
<keyword evidence="6" id="KW-0325">Glycoprotein</keyword>
<evidence type="ECO:0000256" key="10">
    <source>
        <dbReference type="RuleBase" id="RU361161"/>
    </source>
</evidence>
<dbReference type="AlphaFoldDB" id="A0AAN6X1L6"/>
<dbReference type="GO" id="GO:0009251">
    <property type="term" value="P:glucan catabolic process"/>
    <property type="evidence" value="ECO:0007669"/>
    <property type="project" value="TreeGrafter"/>
</dbReference>
<dbReference type="InterPro" id="IPR036962">
    <property type="entry name" value="Glyco_hydro_3_N_sf"/>
</dbReference>
<dbReference type="InterPro" id="IPR019800">
    <property type="entry name" value="Glyco_hydro_3_AS"/>
</dbReference>
<evidence type="ECO:0000313" key="13">
    <source>
        <dbReference type="EMBL" id="KAK4192210.1"/>
    </source>
</evidence>
<evidence type="ECO:0000256" key="4">
    <source>
        <dbReference type="ARBA" id="ARBA00022729"/>
    </source>
</evidence>
<name>A0AAN6X1L6_9PEZI</name>
<reference evidence="13" key="1">
    <citation type="journal article" date="2023" name="Mol. Phylogenet. Evol.">
        <title>Genome-scale phylogeny and comparative genomics of the fungal order Sordariales.</title>
        <authorList>
            <person name="Hensen N."/>
            <person name="Bonometti L."/>
            <person name="Westerberg I."/>
            <person name="Brannstrom I.O."/>
            <person name="Guillou S."/>
            <person name="Cros-Aarteil S."/>
            <person name="Calhoun S."/>
            <person name="Haridas S."/>
            <person name="Kuo A."/>
            <person name="Mondo S."/>
            <person name="Pangilinan J."/>
            <person name="Riley R."/>
            <person name="LaButti K."/>
            <person name="Andreopoulos B."/>
            <person name="Lipzen A."/>
            <person name="Chen C."/>
            <person name="Yan M."/>
            <person name="Daum C."/>
            <person name="Ng V."/>
            <person name="Clum A."/>
            <person name="Steindorff A."/>
            <person name="Ohm R.A."/>
            <person name="Martin F."/>
            <person name="Silar P."/>
            <person name="Natvig D.O."/>
            <person name="Lalanne C."/>
            <person name="Gautier V."/>
            <person name="Ament-Velasquez S.L."/>
            <person name="Kruys A."/>
            <person name="Hutchinson M.I."/>
            <person name="Powell A.J."/>
            <person name="Barry K."/>
            <person name="Miller A.N."/>
            <person name="Grigoriev I.V."/>
            <person name="Debuchy R."/>
            <person name="Gladieux P."/>
            <person name="Hiltunen Thoren M."/>
            <person name="Johannesson H."/>
        </authorList>
    </citation>
    <scope>NUCLEOTIDE SEQUENCE</scope>
    <source>
        <strain evidence="13">PSN309</strain>
    </source>
</reference>
<proteinExistence type="inferred from homology"/>
<feature type="signal peptide" evidence="11">
    <location>
        <begin position="1"/>
        <end position="20"/>
    </location>
</feature>
<sequence>MAPLSSLLVTGCLLISTVTAAGTETPFLSFPSPWTSMKGDTLWWEAYIKAADFVSQLTLTEKVNLTTGTGWEADRCIGTTGSVPRLGFRGFCLMDGPLGIRYTDKASAFPAGINVAATFSRRLMRERGEAMGEEFRGKGVDVQLGPVAGPLGRVPQGGRNWEGFSPDPYLTGVAMAETIGGIQSRGVIACAKHYILNEQEHFRGSVDVRIDDKTMHELYLWPFADAVKAGVGSVMCSYNKINGTFACENEWVQNYLLKNELGFQGFVISDWGAQHTTLGSALGGLDMAMPGDGGPQPYRAWWGGALTEAVLKGDVPQWRLDDMVMRIMAAYFRVNTGTRPEINFSPWVNTTVGPVYYSANASWQVVNEHVDVQANHAAVIREIGAKSTVLLKNLRSSALPLSKPASIAIIGNDAQDPPGGPNACKERACITGTVAMGYGSGTAEFPYLISPATALKLRAEKDGTVFSNTTGNWDLSAAKAAASNASVAIVFAAATAGENFISIDNNAGDRNNLTLWDNGDALIAAVASVNPNTIVVLHTAGPVLIDYARTHPNITAILWAGFPGQESGNSLVDVLYGDATPQGRTPFTWGKSLQDYGDAQLMFTSPTPRTPSQSFPEGVFIDYRWFTSRNISATYPFGHGLSYTTFSYSNLTVTKNSSVAGRFPPQVEGQTADAPLFGSIHLEDLEQHTAPEGFNRISPYVYPWLNLTTFNSNVTASPAVTDFPKEAQDPSAQPILAAGGWQGGNPALFDVLFTVTVDVKNTGDRKGVEIPQLYVQLGGNNNPHFVLRGFEEVPLQPGETKSVSFNLTRRDLSNWNTDKQNWEITSDKKAVSVGASVGDLRLNATLPL</sequence>
<dbReference type="FunFam" id="3.40.50.1700:FF:000003">
    <property type="entry name" value="Probable beta-glucosidase"/>
    <property type="match status" value="1"/>
</dbReference>
<dbReference type="EMBL" id="MU864355">
    <property type="protein sequence ID" value="KAK4192210.1"/>
    <property type="molecule type" value="Genomic_DNA"/>
</dbReference>
<comment type="caution">
    <text evidence="13">The sequence shown here is derived from an EMBL/GenBank/DDBJ whole genome shotgun (WGS) entry which is preliminary data.</text>
</comment>
<dbReference type="PRINTS" id="PR00133">
    <property type="entry name" value="GLHYDRLASE3"/>
</dbReference>
<evidence type="ECO:0000256" key="2">
    <source>
        <dbReference type="ARBA" id="ARBA00004987"/>
    </source>
</evidence>
<reference evidence="13" key="2">
    <citation type="submission" date="2023-05" db="EMBL/GenBank/DDBJ databases">
        <authorList>
            <consortium name="Lawrence Berkeley National Laboratory"/>
            <person name="Steindorff A."/>
            <person name="Hensen N."/>
            <person name="Bonometti L."/>
            <person name="Westerberg I."/>
            <person name="Brannstrom I.O."/>
            <person name="Guillou S."/>
            <person name="Cros-Aarteil S."/>
            <person name="Calhoun S."/>
            <person name="Haridas S."/>
            <person name="Kuo A."/>
            <person name="Mondo S."/>
            <person name="Pangilinan J."/>
            <person name="Riley R."/>
            <person name="Labutti K."/>
            <person name="Andreopoulos B."/>
            <person name="Lipzen A."/>
            <person name="Chen C."/>
            <person name="Yanf M."/>
            <person name="Daum C."/>
            <person name="Ng V."/>
            <person name="Clum A."/>
            <person name="Ohm R."/>
            <person name="Martin F."/>
            <person name="Silar P."/>
            <person name="Natvig D."/>
            <person name="Lalanne C."/>
            <person name="Gautier V."/>
            <person name="Ament-Velasquez S.L."/>
            <person name="Kruys A."/>
            <person name="Hutchinson M.I."/>
            <person name="Powell A.J."/>
            <person name="Barry K."/>
            <person name="Miller A.N."/>
            <person name="Grigoriev I.V."/>
            <person name="Debuchy R."/>
            <person name="Gladieux P."/>
            <person name="Thoren M.H."/>
            <person name="Johannesson H."/>
        </authorList>
    </citation>
    <scope>NUCLEOTIDE SEQUENCE</scope>
    <source>
        <strain evidence="13">PSN309</strain>
    </source>
</reference>
<protein>
    <recommendedName>
        <fullName evidence="10">beta-glucosidase</fullName>
        <ecNumber evidence="10">3.2.1.21</ecNumber>
    </recommendedName>
</protein>
<dbReference type="Gene3D" id="2.60.40.10">
    <property type="entry name" value="Immunoglobulins"/>
    <property type="match status" value="1"/>
</dbReference>
<dbReference type="InterPro" id="IPR036881">
    <property type="entry name" value="Glyco_hydro_3_C_sf"/>
</dbReference>
<keyword evidence="4 11" id="KW-0732">Signal</keyword>
<dbReference type="InterPro" id="IPR017853">
    <property type="entry name" value="GH"/>
</dbReference>
<dbReference type="Pfam" id="PF14310">
    <property type="entry name" value="Fn3-like"/>
    <property type="match status" value="1"/>
</dbReference>
<comment type="similarity">
    <text evidence="3 10">Belongs to the glycosyl hydrolase 3 family.</text>
</comment>
<keyword evidence="5 10" id="KW-0378">Hydrolase</keyword>
<evidence type="ECO:0000256" key="9">
    <source>
        <dbReference type="ARBA" id="ARBA00023326"/>
    </source>
</evidence>
<evidence type="ECO:0000256" key="3">
    <source>
        <dbReference type="ARBA" id="ARBA00005336"/>
    </source>
</evidence>
<evidence type="ECO:0000313" key="14">
    <source>
        <dbReference type="Proteomes" id="UP001302126"/>
    </source>
</evidence>
<dbReference type="PANTHER" id="PTHR42715">
    <property type="entry name" value="BETA-GLUCOSIDASE"/>
    <property type="match status" value="1"/>
</dbReference>
<feature type="chain" id="PRO_5042944687" description="beta-glucosidase" evidence="11">
    <location>
        <begin position="21"/>
        <end position="848"/>
    </location>
</feature>
<dbReference type="InterPro" id="IPR026891">
    <property type="entry name" value="Fn3-like"/>
</dbReference>
<gene>
    <name evidence="13" type="ORF">QBC35DRAFT_552672</name>
</gene>
<dbReference type="InterPro" id="IPR001764">
    <property type="entry name" value="Glyco_hydro_3_N"/>
</dbReference>
<evidence type="ECO:0000256" key="5">
    <source>
        <dbReference type="ARBA" id="ARBA00022801"/>
    </source>
</evidence>
<dbReference type="Proteomes" id="UP001302126">
    <property type="component" value="Unassembled WGS sequence"/>
</dbReference>
<feature type="domain" description="Fibronectin type III-like" evidence="12">
    <location>
        <begin position="769"/>
        <end position="837"/>
    </location>
</feature>
<dbReference type="FunFam" id="3.20.20.300:FF:000002">
    <property type="entry name" value="Probable beta-glucosidase"/>
    <property type="match status" value="1"/>
</dbReference>
<dbReference type="EC" id="3.2.1.21" evidence="10"/>
<dbReference type="Gene3D" id="3.40.50.1700">
    <property type="entry name" value="Glycoside hydrolase family 3 C-terminal domain"/>
    <property type="match status" value="1"/>
</dbReference>
<dbReference type="Pfam" id="PF01915">
    <property type="entry name" value="Glyco_hydro_3_C"/>
    <property type="match status" value="1"/>
</dbReference>
<dbReference type="GO" id="GO:0008422">
    <property type="term" value="F:beta-glucosidase activity"/>
    <property type="evidence" value="ECO:0007669"/>
    <property type="project" value="UniProtKB-EC"/>
</dbReference>
<evidence type="ECO:0000256" key="7">
    <source>
        <dbReference type="ARBA" id="ARBA00023277"/>
    </source>
</evidence>
<dbReference type="PANTHER" id="PTHR42715:SF29">
    <property type="entry name" value="BETA-GLUCOSIDASE A-RELATED"/>
    <property type="match status" value="1"/>
</dbReference>
<keyword evidence="14" id="KW-1185">Reference proteome</keyword>
<evidence type="ECO:0000256" key="11">
    <source>
        <dbReference type="SAM" id="SignalP"/>
    </source>
</evidence>
<organism evidence="13 14">
    <name type="scientific">Podospora australis</name>
    <dbReference type="NCBI Taxonomy" id="1536484"/>
    <lineage>
        <taxon>Eukaryota</taxon>
        <taxon>Fungi</taxon>
        <taxon>Dikarya</taxon>
        <taxon>Ascomycota</taxon>
        <taxon>Pezizomycotina</taxon>
        <taxon>Sordariomycetes</taxon>
        <taxon>Sordariomycetidae</taxon>
        <taxon>Sordariales</taxon>
        <taxon>Podosporaceae</taxon>
        <taxon>Podospora</taxon>
    </lineage>
</organism>
<dbReference type="SMART" id="SM01217">
    <property type="entry name" value="Fn3_like"/>
    <property type="match status" value="1"/>
</dbReference>
<evidence type="ECO:0000256" key="8">
    <source>
        <dbReference type="ARBA" id="ARBA00023295"/>
    </source>
</evidence>
<dbReference type="InterPro" id="IPR050288">
    <property type="entry name" value="Cellulose_deg_GH3"/>
</dbReference>
<evidence type="ECO:0000259" key="12">
    <source>
        <dbReference type="SMART" id="SM01217"/>
    </source>
</evidence>
<keyword evidence="8 10" id="KW-0326">Glycosidase</keyword>
<keyword evidence="7 10" id="KW-0119">Carbohydrate metabolism</keyword>
<evidence type="ECO:0000256" key="1">
    <source>
        <dbReference type="ARBA" id="ARBA00000448"/>
    </source>
</evidence>
<dbReference type="InterPro" id="IPR002772">
    <property type="entry name" value="Glyco_hydro_3_C"/>
</dbReference>
<dbReference type="InterPro" id="IPR013783">
    <property type="entry name" value="Ig-like_fold"/>
</dbReference>
<comment type="pathway">
    <text evidence="2 10">Glycan metabolism; cellulose degradation.</text>
</comment>
<dbReference type="Gene3D" id="3.20.20.300">
    <property type="entry name" value="Glycoside hydrolase, family 3, N-terminal domain"/>
    <property type="match status" value="1"/>
</dbReference>
<dbReference type="PROSITE" id="PS00775">
    <property type="entry name" value="GLYCOSYL_HYDROL_F3"/>
    <property type="match status" value="1"/>
</dbReference>
<comment type="catalytic activity">
    <reaction evidence="1 10">
        <text>Hydrolysis of terminal, non-reducing beta-D-glucosyl residues with release of beta-D-glucose.</text>
        <dbReference type="EC" id="3.2.1.21"/>
    </reaction>
</comment>